<feature type="transmembrane region" description="Helical" evidence="2">
    <location>
        <begin position="144"/>
        <end position="166"/>
    </location>
</feature>
<evidence type="ECO:0008006" key="5">
    <source>
        <dbReference type="Google" id="ProtNLM"/>
    </source>
</evidence>
<evidence type="ECO:0000313" key="3">
    <source>
        <dbReference type="EMBL" id="GAA4679672.1"/>
    </source>
</evidence>
<accession>A0ABP8W5I8</accession>
<keyword evidence="2" id="KW-1133">Transmembrane helix</keyword>
<feature type="compositionally biased region" description="Low complexity" evidence="1">
    <location>
        <begin position="47"/>
        <end position="84"/>
    </location>
</feature>
<feature type="compositionally biased region" description="Pro residues" evidence="1">
    <location>
        <begin position="85"/>
        <end position="100"/>
    </location>
</feature>
<keyword evidence="4" id="KW-1185">Reference proteome</keyword>
<protein>
    <recommendedName>
        <fullName evidence="5">Flagellar basal body-associated protein FliL</fullName>
    </recommendedName>
</protein>
<gene>
    <name evidence="3" type="ORF">GCM10023215_11090</name>
</gene>
<feature type="compositionally biased region" description="Low complexity" evidence="1">
    <location>
        <begin position="101"/>
        <end position="112"/>
    </location>
</feature>
<comment type="caution">
    <text evidence="3">The sequence shown here is derived from an EMBL/GenBank/DDBJ whole genome shotgun (WGS) entry which is preliminary data.</text>
</comment>
<evidence type="ECO:0000256" key="2">
    <source>
        <dbReference type="SAM" id="Phobius"/>
    </source>
</evidence>
<dbReference type="Proteomes" id="UP001500325">
    <property type="component" value="Unassembled WGS sequence"/>
</dbReference>
<keyword evidence="2" id="KW-0472">Membrane</keyword>
<organism evidence="3 4">
    <name type="scientific">Pseudonocardia yuanmonensis</name>
    <dbReference type="NCBI Taxonomy" id="1095914"/>
    <lineage>
        <taxon>Bacteria</taxon>
        <taxon>Bacillati</taxon>
        <taxon>Actinomycetota</taxon>
        <taxon>Actinomycetes</taxon>
        <taxon>Pseudonocardiales</taxon>
        <taxon>Pseudonocardiaceae</taxon>
        <taxon>Pseudonocardia</taxon>
    </lineage>
</organism>
<feature type="region of interest" description="Disordered" evidence="1">
    <location>
        <begin position="1"/>
        <end position="138"/>
    </location>
</feature>
<reference evidence="4" key="1">
    <citation type="journal article" date="2019" name="Int. J. Syst. Evol. Microbiol.">
        <title>The Global Catalogue of Microorganisms (GCM) 10K type strain sequencing project: providing services to taxonomists for standard genome sequencing and annotation.</title>
        <authorList>
            <consortium name="The Broad Institute Genomics Platform"/>
            <consortium name="The Broad Institute Genome Sequencing Center for Infectious Disease"/>
            <person name="Wu L."/>
            <person name="Ma J."/>
        </authorList>
    </citation>
    <scope>NUCLEOTIDE SEQUENCE [LARGE SCALE GENOMIC DNA]</scope>
    <source>
        <strain evidence="4">JCM 18055</strain>
    </source>
</reference>
<feature type="compositionally biased region" description="Gly residues" evidence="1">
    <location>
        <begin position="1"/>
        <end position="14"/>
    </location>
</feature>
<name>A0ABP8W5I8_9PSEU</name>
<evidence type="ECO:0000256" key="1">
    <source>
        <dbReference type="SAM" id="MobiDB-lite"/>
    </source>
</evidence>
<proteinExistence type="predicted"/>
<sequence length="534" mass="54520">MSDGGQWPGQGPHPGGRDPDPATRPSTGSATGPATGPLPYPGDRAWAEGPGAGAAPDPGRQAWAGQGAGATAPYPDQPGGTQQYPTPPYPQQYPPQPSPQQYPGGTRQYPAPGYGGGEPPTWGPPPGHGGDGGGAPRRKRRWPLVTAIVAVLALLVGGGVAAWALLGGSGGASSPNGAVTSLAEDLEGRDHLRAYSRIAPNEATLLTDLGSVLTTELQRLEVLRPDARADTSLDSVTFSGLRFDEAAAEQVRPNVTITKLVAGTVTTTQDPASLPFTDSFKAKVYPDGAPPAGVPETIDIAQVVREQGEPIRIATVQVDGEWYVSGLYTAADYALRDAVVPWPATSIDARGAGSAQDAVRDLVQAALDADVRRVIELTDPTEMAALHDAGPALADGAAGAQPTGARIVDLRTTESDVRGHPGLSLASVTVDDGTGTRVTVTRTGDCVTITGVEGAPPQLCANQLGPLVGAQVGASPAVQELAPRLATAVLNVKVVTTEDGGSWYVAPGQTVVQLYADLLGALQPGDLDALIAGN</sequence>
<dbReference type="EMBL" id="BAABIC010000003">
    <property type="protein sequence ID" value="GAA4679672.1"/>
    <property type="molecule type" value="Genomic_DNA"/>
</dbReference>
<dbReference type="SUPFAM" id="SSF81995">
    <property type="entry name" value="beta-sandwich domain of Sec23/24"/>
    <property type="match status" value="1"/>
</dbReference>
<dbReference type="RefSeq" id="WP_345378785.1">
    <property type="nucleotide sequence ID" value="NZ_BAABIC010000003.1"/>
</dbReference>
<keyword evidence="2" id="KW-0812">Transmembrane</keyword>
<evidence type="ECO:0000313" key="4">
    <source>
        <dbReference type="Proteomes" id="UP001500325"/>
    </source>
</evidence>